<dbReference type="STRING" id="3635.A0A1U8MY96"/>
<dbReference type="AlphaFoldDB" id="A0A1U8MY96"/>
<dbReference type="GeneID" id="107941466"/>
<reference evidence="3" key="1">
    <citation type="journal article" date="2020" name="Nat. Genet.">
        <title>Genomic diversifications of five Gossypium allopolyploid species and their impact on cotton improvement.</title>
        <authorList>
            <person name="Chen Z.J."/>
            <person name="Sreedasyam A."/>
            <person name="Ando A."/>
            <person name="Song Q."/>
            <person name="De Santiago L.M."/>
            <person name="Hulse-Kemp A.M."/>
            <person name="Ding M."/>
            <person name="Ye W."/>
            <person name="Kirkbride R.C."/>
            <person name="Jenkins J."/>
            <person name="Plott C."/>
            <person name="Lovell J."/>
            <person name="Lin Y.M."/>
            <person name="Vaughn R."/>
            <person name="Liu B."/>
            <person name="Simpson S."/>
            <person name="Scheffler B.E."/>
            <person name="Wen L."/>
            <person name="Saski C.A."/>
            <person name="Grover C.E."/>
            <person name="Hu G."/>
            <person name="Conover J.L."/>
            <person name="Carlson J.W."/>
            <person name="Shu S."/>
            <person name="Boston L.B."/>
            <person name="Williams M."/>
            <person name="Peterson D.G."/>
            <person name="McGee K."/>
            <person name="Jones D.C."/>
            <person name="Wendel J.F."/>
            <person name="Stelly D.M."/>
            <person name="Grimwood J."/>
            <person name="Schmutz J."/>
        </authorList>
    </citation>
    <scope>NUCLEOTIDE SEQUENCE [LARGE SCALE GENOMIC DNA]</scope>
    <source>
        <strain evidence="3">cv. TM-1</strain>
    </source>
</reference>
<dbReference type="Pfam" id="PF24626">
    <property type="entry name" value="SH3_Tf2-1"/>
    <property type="match status" value="1"/>
</dbReference>
<dbReference type="RefSeq" id="XP_016730523.1">
    <property type="nucleotide sequence ID" value="XM_016875034.1"/>
</dbReference>
<evidence type="ECO:0000313" key="3">
    <source>
        <dbReference type="Proteomes" id="UP000818029"/>
    </source>
</evidence>
<dbReference type="Pfam" id="PF17921">
    <property type="entry name" value="Integrase_H2C2"/>
    <property type="match status" value="1"/>
</dbReference>
<proteinExistence type="predicted"/>
<evidence type="ECO:0000259" key="2">
    <source>
        <dbReference type="Pfam" id="PF24626"/>
    </source>
</evidence>
<protein>
    <recommendedName>
        <fullName evidence="5">Integrase zinc-binding domain-containing protein</fullName>
    </recommendedName>
</protein>
<accession>A0A1U8MY96</accession>
<dbReference type="PANTHER" id="PTHR46148:SF44">
    <property type="entry name" value="GAG-POL POLYPROTEIN"/>
    <property type="match status" value="1"/>
</dbReference>
<sequence>MILIEVHSRPYVMHPRSGKMYHSLKEVYWWPSLKRDVTDFVTRCLVCQKVKAEHQFPSGNLLQILNGSGRGLLRILFQKLVELYIVEIVHLHGIPVLIISDRDPGFTSRKCRTPLCWIELDERRVVGTDLVREIEEKVKLICGRLKVASDRKKSYADMKHQDINFQVGDKRIGLVAYGLNLPSELERICDAFNVSMLRKYRSDPSHIVPVEEIEICDDLSSEEEPVEILDHELKVLLNNFIG</sequence>
<dbReference type="InterPro" id="IPR041588">
    <property type="entry name" value="Integrase_H2C2"/>
</dbReference>
<dbReference type="InterPro" id="IPR056924">
    <property type="entry name" value="SH3_Tf2-1"/>
</dbReference>
<keyword evidence="3" id="KW-1185">Reference proteome</keyword>
<dbReference type="PaxDb" id="3635-A0A1U8MY96"/>
<evidence type="ECO:0000259" key="1">
    <source>
        <dbReference type="Pfam" id="PF17921"/>
    </source>
</evidence>
<gene>
    <name evidence="4" type="primary">LOC107941466</name>
</gene>
<feature type="domain" description="Integrase zinc-binding" evidence="1">
    <location>
        <begin position="2"/>
        <end position="52"/>
    </location>
</feature>
<dbReference type="PANTHER" id="PTHR46148">
    <property type="entry name" value="CHROMO DOMAIN-CONTAINING PROTEIN"/>
    <property type="match status" value="1"/>
</dbReference>
<feature type="domain" description="Tf2-1-like SH3-like" evidence="2">
    <location>
        <begin position="170"/>
        <end position="201"/>
    </location>
</feature>
<name>A0A1U8MY96_GOSHI</name>
<dbReference type="Gene3D" id="1.10.340.70">
    <property type="match status" value="1"/>
</dbReference>
<evidence type="ECO:0000313" key="4">
    <source>
        <dbReference type="RefSeq" id="XP_016730523.1"/>
    </source>
</evidence>
<organism evidence="3 4">
    <name type="scientific">Gossypium hirsutum</name>
    <name type="common">Upland cotton</name>
    <name type="synonym">Gossypium mexicanum</name>
    <dbReference type="NCBI Taxonomy" id="3635"/>
    <lineage>
        <taxon>Eukaryota</taxon>
        <taxon>Viridiplantae</taxon>
        <taxon>Streptophyta</taxon>
        <taxon>Embryophyta</taxon>
        <taxon>Tracheophyta</taxon>
        <taxon>Spermatophyta</taxon>
        <taxon>Magnoliopsida</taxon>
        <taxon>eudicotyledons</taxon>
        <taxon>Gunneridae</taxon>
        <taxon>Pentapetalae</taxon>
        <taxon>rosids</taxon>
        <taxon>malvids</taxon>
        <taxon>Malvales</taxon>
        <taxon>Malvaceae</taxon>
        <taxon>Malvoideae</taxon>
        <taxon>Gossypium</taxon>
    </lineage>
</organism>
<dbReference type="Proteomes" id="UP000818029">
    <property type="component" value="Chromosome D12"/>
</dbReference>
<dbReference type="KEGG" id="ghi:107941466"/>
<reference evidence="4" key="2">
    <citation type="submission" date="2025-08" db="UniProtKB">
        <authorList>
            <consortium name="RefSeq"/>
        </authorList>
    </citation>
    <scope>IDENTIFICATION</scope>
</reference>
<evidence type="ECO:0008006" key="5">
    <source>
        <dbReference type="Google" id="ProtNLM"/>
    </source>
</evidence>